<name>A0A915CJE9_PARUN</name>
<organism evidence="1 2">
    <name type="scientific">Parascaris univalens</name>
    <name type="common">Nematode worm</name>
    <dbReference type="NCBI Taxonomy" id="6257"/>
    <lineage>
        <taxon>Eukaryota</taxon>
        <taxon>Metazoa</taxon>
        <taxon>Ecdysozoa</taxon>
        <taxon>Nematoda</taxon>
        <taxon>Chromadorea</taxon>
        <taxon>Rhabditida</taxon>
        <taxon>Spirurina</taxon>
        <taxon>Ascaridomorpha</taxon>
        <taxon>Ascaridoidea</taxon>
        <taxon>Ascarididae</taxon>
        <taxon>Parascaris</taxon>
    </lineage>
</organism>
<sequence>MGNIPLTLHFSTIKSNKIQTHPQIYSQQEEKQRGNF</sequence>
<dbReference type="AlphaFoldDB" id="A0A915CJE9"/>
<accession>A0A915CJE9</accession>
<keyword evidence="1" id="KW-1185">Reference proteome</keyword>
<dbReference type="WBParaSite" id="PgR285_g001_t01">
    <property type="protein sequence ID" value="PgR285_g001_t01"/>
    <property type="gene ID" value="PgR285_g001"/>
</dbReference>
<protein>
    <submittedName>
        <fullName evidence="2">Uncharacterized protein</fullName>
    </submittedName>
</protein>
<dbReference type="Proteomes" id="UP000887569">
    <property type="component" value="Unplaced"/>
</dbReference>
<proteinExistence type="predicted"/>
<evidence type="ECO:0000313" key="1">
    <source>
        <dbReference type="Proteomes" id="UP000887569"/>
    </source>
</evidence>
<reference evidence="2" key="1">
    <citation type="submission" date="2022-11" db="UniProtKB">
        <authorList>
            <consortium name="WormBaseParasite"/>
        </authorList>
    </citation>
    <scope>IDENTIFICATION</scope>
</reference>
<evidence type="ECO:0000313" key="2">
    <source>
        <dbReference type="WBParaSite" id="PgR285_g001_t01"/>
    </source>
</evidence>